<dbReference type="PANTHER" id="PTHR11002">
    <property type="entry name" value="CARBONIC ANHYDRASE"/>
    <property type="match status" value="1"/>
</dbReference>
<keyword evidence="3" id="KW-0862">Zinc</keyword>
<dbReference type="InterPro" id="IPR036874">
    <property type="entry name" value="Carbonic_anhydrase_sf"/>
</dbReference>
<dbReference type="RefSeq" id="WP_307363066.1">
    <property type="nucleotide sequence ID" value="NZ_JAUSXK010000001.1"/>
</dbReference>
<dbReference type="CDD" id="cd03378">
    <property type="entry name" value="beta_CA_cladeC"/>
    <property type="match status" value="1"/>
</dbReference>
<sequence>MTTLTPTEAWQQMLDGNRRFVNGDPRHPNQDVERRHDLAHQQNPVATLFGCSDSRLAAEIIFDLGLGDLFVVRNAGQVIGESIVGSLEYAVEILKVPLIVVLAHDECGAVRAAIDGTAIDAAPLPPHIWKLIAPIIPAARKVLAENGGSSPADIDAEQVGREHLRNTVANLLQSSELISDAVAEGRLGIVGANYRLAEGTAVPAIAVGIDTKGIEEVPATEEGSQ</sequence>
<protein>
    <recommendedName>
        <fullName evidence="2">carbonic anhydrase</fullName>
        <ecNumber evidence="2">4.2.1.1</ecNumber>
    </recommendedName>
</protein>
<proteinExistence type="inferred from homology"/>
<reference evidence="7 8" key="1">
    <citation type="submission" date="2023-07" db="EMBL/GenBank/DDBJ databases">
        <title>Comparative genomics of wheat-associated soil bacteria to identify genetic determinants of phenazine resistance.</title>
        <authorList>
            <person name="Mouncey N."/>
        </authorList>
    </citation>
    <scope>NUCLEOTIDE SEQUENCE [LARGE SCALE GENOMIC DNA]</scope>
    <source>
        <strain evidence="7 8">W2I7</strain>
    </source>
</reference>
<dbReference type="PROSITE" id="PS00704">
    <property type="entry name" value="PROK_CO2_ANHYDRASE_1"/>
    <property type="match status" value="1"/>
</dbReference>
<evidence type="ECO:0000256" key="4">
    <source>
        <dbReference type="ARBA" id="ARBA00023239"/>
    </source>
</evidence>
<evidence type="ECO:0000256" key="3">
    <source>
        <dbReference type="ARBA" id="ARBA00022833"/>
    </source>
</evidence>
<dbReference type="SMART" id="SM00947">
    <property type="entry name" value="Pro_CA"/>
    <property type="match status" value="1"/>
</dbReference>
<evidence type="ECO:0000256" key="2">
    <source>
        <dbReference type="ARBA" id="ARBA00012925"/>
    </source>
</evidence>
<comment type="similarity">
    <text evidence="1">Belongs to the beta-class carbonic anhydrase family.</text>
</comment>
<comment type="function">
    <text evidence="5">Catalyzes the reversible hydration of carbon dioxide to form bicarbonate.</text>
</comment>
<evidence type="ECO:0000313" key="7">
    <source>
        <dbReference type="EMBL" id="MDQ0644883.1"/>
    </source>
</evidence>
<evidence type="ECO:0000313" key="8">
    <source>
        <dbReference type="Proteomes" id="UP001239085"/>
    </source>
</evidence>
<dbReference type="Pfam" id="PF00484">
    <property type="entry name" value="Pro_CA"/>
    <property type="match status" value="1"/>
</dbReference>
<dbReference type="GO" id="GO:0004089">
    <property type="term" value="F:carbonate dehydratase activity"/>
    <property type="evidence" value="ECO:0007669"/>
    <property type="project" value="UniProtKB-EC"/>
</dbReference>
<accession>A0ABU0PC27</accession>
<dbReference type="InterPro" id="IPR015892">
    <property type="entry name" value="Carbonic_anhydrase_CS"/>
</dbReference>
<keyword evidence="4 7" id="KW-0456">Lyase</keyword>
<dbReference type="Proteomes" id="UP001239085">
    <property type="component" value="Unassembled WGS sequence"/>
</dbReference>
<dbReference type="InterPro" id="IPR001765">
    <property type="entry name" value="Carbonic_anhydrase"/>
</dbReference>
<comment type="caution">
    <text evidence="7">The sequence shown here is derived from an EMBL/GenBank/DDBJ whole genome shotgun (WGS) entry which is preliminary data.</text>
</comment>
<dbReference type="SUPFAM" id="SSF53056">
    <property type="entry name" value="beta-carbonic anhydrase, cab"/>
    <property type="match status" value="1"/>
</dbReference>
<dbReference type="EMBL" id="JAUSXK010000001">
    <property type="protein sequence ID" value="MDQ0644883.1"/>
    <property type="molecule type" value="Genomic_DNA"/>
</dbReference>
<comment type="catalytic activity">
    <reaction evidence="6">
        <text>hydrogencarbonate + H(+) = CO2 + H2O</text>
        <dbReference type="Rhea" id="RHEA:10748"/>
        <dbReference type="ChEBI" id="CHEBI:15377"/>
        <dbReference type="ChEBI" id="CHEBI:15378"/>
        <dbReference type="ChEBI" id="CHEBI:16526"/>
        <dbReference type="ChEBI" id="CHEBI:17544"/>
        <dbReference type="EC" id="4.2.1.1"/>
    </reaction>
</comment>
<evidence type="ECO:0000256" key="5">
    <source>
        <dbReference type="ARBA" id="ARBA00024993"/>
    </source>
</evidence>
<dbReference type="Gene3D" id="3.40.1050.10">
    <property type="entry name" value="Carbonic anhydrase"/>
    <property type="match status" value="1"/>
</dbReference>
<organism evidence="7 8">
    <name type="scientific">Microbacterium murale</name>
    <dbReference type="NCBI Taxonomy" id="1081040"/>
    <lineage>
        <taxon>Bacteria</taxon>
        <taxon>Bacillati</taxon>
        <taxon>Actinomycetota</taxon>
        <taxon>Actinomycetes</taxon>
        <taxon>Micrococcales</taxon>
        <taxon>Microbacteriaceae</taxon>
        <taxon>Microbacterium</taxon>
    </lineage>
</organism>
<evidence type="ECO:0000256" key="6">
    <source>
        <dbReference type="ARBA" id="ARBA00048348"/>
    </source>
</evidence>
<dbReference type="EC" id="4.2.1.1" evidence="2"/>
<keyword evidence="8" id="KW-1185">Reference proteome</keyword>
<name>A0ABU0PC27_9MICO</name>
<gene>
    <name evidence="7" type="ORF">QFZ46_003043</name>
</gene>
<dbReference type="PANTHER" id="PTHR11002:SF79">
    <property type="entry name" value="CARBONIC ANHYDRASE 2"/>
    <property type="match status" value="1"/>
</dbReference>
<evidence type="ECO:0000256" key="1">
    <source>
        <dbReference type="ARBA" id="ARBA00006217"/>
    </source>
</evidence>